<dbReference type="InterPro" id="IPR008173">
    <property type="entry name" value="Adenylyl_cyclase_CyaB"/>
</dbReference>
<gene>
    <name evidence="2" type="ORF">UNLARM2_0882</name>
</gene>
<proteinExistence type="predicted"/>
<dbReference type="SUPFAM" id="SSF55154">
    <property type="entry name" value="CYTH-like phosphatases"/>
    <property type="match status" value="1"/>
</dbReference>
<evidence type="ECO:0000313" key="2">
    <source>
        <dbReference type="EMBL" id="EET89768.1"/>
    </source>
</evidence>
<dbReference type="InterPro" id="IPR023577">
    <property type="entry name" value="CYTH_domain"/>
</dbReference>
<protein>
    <submittedName>
        <fullName evidence="2">Adenylyl cyclase CyaB</fullName>
    </submittedName>
</protein>
<dbReference type="Proteomes" id="UP000332487">
    <property type="component" value="Unassembled WGS sequence"/>
</dbReference>
<keyword evidence="3" id="KW-1185">Reference proteome</keyword>
<evidence type="ECO:0000313" key="3">
    <source>
        <dbReference type="Proteomes" id="UP000332487"/>
    </source>
</evidence>
<dbReference type="EMBL" id="GG697241">
    <property type="protein sequence ID" value="EET89768.1"/>
    <property type="molecule type" value="Genomic_DNA"/>
</dbReference>
<dbReference type="Gene3D" id="2.40.320.10">
    <property type="entry name" value="Hypothetical Protein Pfu-838710-001"/>
    <property type="match status" value="1"/>
</dbReference>
<dbReference type="InterPro" id="IPR033469">
    <property type="entry name" value="CYTH-like_dom_sf"/>
</dbReference>
<dbReference type="CDD" id="cd07890">
    <property type="entry name" value="CYTH-like_AC_IV-like"/>
    <property type="match status" value="1"/>
</dbReference>
<feature type="domain" description="CYTH" evidence="1">
    <location>
        <begin position="1"/>
        <end position="168"/>
    </location>
</feature>
<organism evidence="2 3">
    <name type="scientific">Candidatus Micrarchaeum acidiphilum ARMAN-2</name>
    <dbReference type="NCBI Taxonomy" id="425595"/>
    <lineage>
        <taxon>Archaea</taxon>
        <taxon>Candidatus Micrarchaeota</taxon>
        <taxon>Candidatus Micrarchaeia</taxon>
        <taxon>Candidatus Micrarchaeales</taxon>
        <taxon>Candidatus Micrarchaeaceae</taxon>
        <taxon>Candidatus Micrarchaeum</taxon>
    </lineage>
</organism>
<dbReference type="PANTHER" id="PTHR21028">
    <property type="entry name" value="SI:CH211-156B7.4"/>
    <property type="match status" value="1"/>
</dbReference>
<name>C7DIJ4_MICA2</name>
<reference evidence="2 3" key="2">
    <citation type="journal article" date="2010" name="Proc. Natl. Acad. Sci. U.S.A.">
        <title>Enigmatic, ultrasmall, uncultivated Archaea.</title>
        <authorList>
            <person name="Baker B.J."/>
            <person name="Comolli L.R."/>
            <person name="Dick G.J."/>
            <person name="Hauser L.J."/>
            <person name="Hyatt D."/>
            <person name="Dill B.D."/>
            <person name="Land M.L."/>
            <person name="Verberkmoes N.C."/>
            <person name="Hettich R.L."/>
            <person name="Banfield J.F."/>
        </authorList>
    </citation>
    <scope>NUCLEOTIDE SEQUENCE [LARGE SCALE GENOMIC DNA]</scope>
    <source>
        <strain evidence="2">ARMAN-2</strain>
    </source>
</reference>
<dbReference type="SMART" id="SM01118">
    <property type="entry name" value="CYTH"/>
    <property type="match status" value="1"/>
</dbReference>
<dbReference type="NCBIfam" id="TIGR00318">
    <property type="entry name" value="cyaB"/>
    <property type="match status" value="1"/>
</dbReference>
<dbReference type="Pfam" id="PF01928">
    <property type="entry name" value="CYTH"/>
    <property type="match status" value="1"/>
</dbReference>
<dbReference type="PANTHER" id="PTHR21028:SF2">
    <property type="entry name" value="CYTH DOMAIN-CONTAINING PROTEIN"/>
    <property type="match status" value="1"/>
</dbReference>
<sequence length="180" mass="20859">MEQEIRLIVNDFKDVKNRIVSAGAVLESSKTQYDTYYGSIRAMRALGKSFILRVRKSGSSNFLTFKGATGKEGYYEEYETRIANGKSAAKIIERSGFEKIIFVKKHRELYRYKNSTINLDSVDELGNFVEIEIISEKNADKRLNSIIKELRLEEYKSIRKGYVSLLLEKNGSKYHKYIKE</sequence>
<dbReference type="PROSITE" id="PS51707">
    <property type="entry name" value="CYTH"/>
    <property type="match status" value="1"/>
</dbReference>
<dbReference type="AlphaFoldDB" id="C7DIJ4"/>
<accession>C7DIJ4</accession>
<reference evidence="2 3" key="1">
    <citation type="journal article" date="2009" name="Genome Biol.">
        <title>Community-wide analysis of microbial genome sequence signatures.</title>
        <authorList>
            <person name="Dick G.J."/>
            <person name="Andersson A.F."/>
            <person name="Baker B.J."/>
            <person name="Simmons S.L."/>
            <person name="Thomas B.C."/>
            <person name="Yelton A.P."/>
            <person name="Banfield J.F."/>
        </authorList>
    </citation>
    <scope>NUCLEOTIDE SEQUENCE [LARGE SCALE GENOMIC DNA]</scope>
    <source>
        <strain evidence="2">ARMAN-2</strain>
    </source>
</reference>
<evidence type="ECO:0000259" key="1">
    <source>
        <dbReference type="PROSITE" id="PS51707"/>
    </source>
</evidence>